<dbReference type="Proteomes" id="UP001496627">
    <property type="component" value="Unassembled WGS sequence"/>
</dbReference>
<evidence type="ECO:0000313" key="2">
    <source>
        <dbReference type="Proteomes" id="UP001496627"/>
    </source>
</evidence>
<evidence type="ECO:0000313" key="1">
    <source>
        <dbReference type="EMBL" id="MEQ1406161.1"/>
    </source>
</evidence>
<sequence>MSVVVNDQQVSWQFAIGQRVKFHGMKASVIARSVTSSGEQIFYIHVKGDRVERPTRAVRSGYLVAN</sequence>
<organism evidence="1 2">
    <name type="scientific">Neorhizobium phenanthreniclasticum</name>
    <dbReference type="NCBI Taxonomy" id="3157917"/>
    <lineage>
        <taxon>Bacteria</taxon>
        <taxon>Pseudomonadati</taxon>
        <taxon>Pseudomonadota</taxon>
        <taxon>Alphaproteobacteria</taxon>
        <taxon>Hyphomicrobiales</taxon>
        <taxon>Rhizobiaceae</taxon>
        <taxon>Rhizobium/Agrobacterium group</taxon>
        <taxon>Neorhizobium</taxon>
    </lineage>
</organism>
<accession>A0ABV0M3Y9</accession>
<reference evidence="1 2" key="1">
    <citation type="submission" date="2024-05" db="EMBL/GenBank/DDBJ databases">
        <title>Neorhizobium sp. Rsf11, a plant growth promoting and heavy metal resistant PAH-degrader.</title>
        <authorList>
            <person name="Golubev S.N."/>
            <person name="Muratova A.Y."/>
            <person name="Markelova M.I."/>
        </authorList>
    </citation>
    <scope>NUCLEOTIDE SEQUENCE [LARGE SCALE GENOMIC DNA]</scope>
    <source>
        <strain evidence="1 2">Rsf11</strain>
    </source>
</reference>
<protein>
    <submittedName>
        <fullName evidence="1">Uncharacterized protein</fullName>
    </submittedName>
</protein>
<gene>
    <name evidence="1" type="ORF">ABK249_14565</name>
</gene>
<keyword evidence="2" id="KW-1185">Reference proteome</keyword>
<proteinExistence type="predicted"/>
<name>A0ABV0M3Y9_9HYPH</name>
<dbReference type="RefSeq" id="WP_348863202.1">
    <property type="nucleotide sequence ID" value="NZ_JBEAAL010000009.1"/>
</dbReference>
<comment type="caution">
    <text evidence="1">The sequence shown here is derived from an EMBL/GenBank/DDBJ whole genome shotgun (WGS) entry which is preliminary data.</text>
</comment>
<dbReference type="EMBL" id="JBEAAL010000009">
    <property type="protein sequence ID" value="MEQ1406161.1"/>
    <property type="molecule type" value="Genomic_DNA"/>
</dbReference>